<keyword evidence="9" id="KW-0010">Activator</keyword>
<keyword evidence="4" id="KW-0479">Metal-binding</keyword>
<dbReference type="PANTHER" id="PTHR43280:SF28">
    <property type="entry name" value="HTH-TYPE TRANSCRIPTIONAL ACTIVATOR RHAS"/>
    <property type="match status" value="1"/>
</dbReference>
<feature type="domain" description="HTH araC/xylS-type" evidence="12">
    <location>
        <begin position="83"/>
        <end position="181"/>
    </location>
</feature>
<dbReference type="Pfam" id="PF12833">
    <property type="entry name" value="HTH_18"/>
    <property type="match status" value="1"/>
</dbReference>
<dbReference type="SMART" id="SM00342">
    <property type="entry name" value="HTH_ARAC"/>
    <property type="match status" value="1"/>
</dbReference>
<evidence type="ECO:0000256" key="7">
    <source>
        <dbReference type="ARBA" id="ARBA00023015"/>
    </source>
</evidence>
<keyword evidence="2" id="KW-0489">Methyltransferase</keyword>
<dbReference type="PIRSF" id="PIRSF000408">
    <property type="entry name" value="Alkyltransferas_AdaA"/>
    <property type="match status" value="1"/>
</dbReference>
<keyword evidence="7" id="KW-0805">Transcription regulation</keyword>
<evidence type="ECO:0000256" key="11">
    <source>
        <dbReference type="ARBA" id="ARBA00023204"/>
    </source>
</evidence>
<keyword evidence="3" id="KW-0808">Transferase</keyword>
<dbReference type="PROSITE" id="PS01124">
    <property type="entry name" value="HTH_ARAC_FAMILY_2"/>
    <property type="match status" value="1"/>
</dbReference>
<keyword evidence="14" id="KW-1185">Reference proteome</keyword>
<dbReference type="PANTHER" id="PTHR43280">
    <property type="entry name" value="ARAC-FAMILY TRANSCRIPTIONAL REGULATOR"/>
    <property type="match status" value="1"/>
</dbReference>
<accession>A0A317L579</accession>
<dbReference type="Gene3D" id="3.40.10.10">
    <property type="entry name" value="DNA Methylphosphotriester Repair Domain"/>
    <property type="match status" value="1"/>
</dbReference>
<evidence type="ECO:0000313" key="13">
    <source>
        <dbReference type="EMBL" id="PWU70100.1"/>
    </source>
</evidence>
<keyword evidence="10" id="KW-0804">Transcription</keyword>
<dbReference type="InterPro" id="IPR009057">
    <property type="entry name" value="Homeodomain-like_sf"/>
</dbReference>
<dbReference type="AlphaFoldDB" id="A0A317L579"/>
<dbReference type="Pfam" id="PF02805">
    <property type="entry name" value="Ada_Zn_binding"/>
    <property type="match status" value="1"/>
</dbReference>
<dbReference type="SUPFAM" id="SSF46689">
    <property type="entry name" value="Homeodomain-like"/>
    <property type="match status" value="2"/>
</dbReference>
<comment type="caution">
    <text evidence="13">The sequence shown here is derived from an EMBL/GenBank/DDBJ whole genome shotgun (WGS) entry which is preliminary data.</text>
</comment>
<evidence type="ECO:0000256" key="1">
    <source>
        <dbReference type="ARBA" id="ARBA00001947"/>
    </source>
</evidence>
<evidence type="ECO:0000256" key="6">
    <source>
        <dbReference type="ARBA" id="ARBA00022833"/>
    </source>
</evidence>
<dbReference type="GO" id="GO:0008168">
    <property type="term" value="F:methyltransferase activity"/>
    <property type="evidence" value="ECO:0007669"/>
    <property type="project" value="UniProtKB-KW"/>
</dbReference>
<evidence type="ECO:0000256" key="9">
    <source>
        <dbReference type="ARBA" id="ARBA00023159"/>
    </source>
</evidence>
<keyword evidence="5" id="KW-0227">DNA damage</keyword>
<keyword evidence="8" id="KW-0238">DNA-binding</keyword>
<evidence type="ECO:0000256" key="2">
    <source>
        <dbReference type="ARBA" id="ARBA00022603"/>
    </source>
</evidence>
<proteinExistence type="predicted"/>
<dbReference type="RefSeq" id="WP_109983453.1">
    <property type="nucleotide sequence ID" value="NZ_QGTD01000004.1"/>
</dbReference>
<dbReference type="GO" id="GO:0008270">
    <property type="term" value="F:zinc ion binding"/>
    <property type="evidence" value="ECO:0007669"/>
    <property type="project" value="InterPro"/>
</dbReference>
<dbReference type="SUPFAM" id="SSF57884">
    <property type="entry name" value="Ada DNA repair protein, N-terminal domain (N-Ada 10)"/>
    <property type="match status" value="1"/>
</dbReference>
<dbReference type="InterPro" id="IPR035451">
    <property type="entry name" value="Ada-like_dom_sf"/>
</dbReference>
<keyword evidence="11" id="KW-0234">DNA repair</keyword>
<dbReference type="GO" id="GO:0043565">
    <property type="term" value="F:sequence-specific DNA binding"/>
    <property type="evidence" value="ECO:0007669"/>
    <property type="project" value="InterPro"/>
</dbReference>
<dbReference type="GO" id="GO:0003700">
    <property type="term" value="F:DNA-binding transcription factor activity"/>
    <property type="evidence" value="ECO:0007669"/>
    <property type="project" value="InterPro"/>
</dbReference>
<dbReference type="InterPro" id="IPR018062">
    <property type="entry name" value="HTH_AraC-typ_CS"/>
</dbReference>
<dbReference type="OrthoDB" id="9802228at2"/>
<evidence type="ECO:0000256" key="4">
    <source>
        <dbReference type="ARBA" id="ARBA00022723"/>
    </source>
</evidence>
<dbReference type="GO" id="GO:0032259">
    <property type="term" value="P:methylation"/>
    <property type="evidence" value="ECO:0007669"/>
    <property type="project" value="UniProtKB-KW"/>
</dbReference>
<dbReference type="EMBL" id="QGTD01000004">
    <property type="protein sequence ID" value="PWU70100.1"/>
    <property type="molecule type" value="Genomic_DNA"/>
</dbReference>
<dbReference type="Proteomes" id="UP000245624">
    <property type="component" value="Unassembled WGS sequence"/>
</dbReference>
<organism evidence="13 14">
    <name type="scientific">Gracilibacillus dipsosauri</name>
    <dbReference type="NCBI Taxonomy" id="178340"/>
    <lineage>
        <taxon>Bacteria</taxon>
        <taxon>Bacillati</taxon>
        <taxon>Bacillota</taxon>
        <taxon>Bacilli</taxon>
        <taxon>Bacillales</taxon>
        <taxon>Bacillaceae</taxon>
        <taxon>Gracilibacillus</taxon>
    </lineage>
</organism>
<evidence type="ECO:0000259" key="12">
    <source>
        <dbReference type="PROSITE" id="PS01124"/>
    </source>
</evidence>
<dbReference type="InterPro" id="IPR004026">
    <property type="entry name" value="Ada_DNA_repair_Zn-bd"/>
</dbReference>
<protein>
    <submittedName>
        <fullName evidence="13">AraC family transcriptional regulator</fullName>
    </submittedName>
</protein>
<dbReference type="GO" id="GO:0006281">
    <property type="term" value="P:DNA repair"/>
    <property type="evidence" value="ECO:0007669"/>
    <property type="project" value="UniProtKB-KW"/>
</dbReference>
<gene>
    <name evidence="13" type="ORF">DLJ74_04055</name>
</gene>
<dbReference type="InterPro" id="IPR018060">
    <property type="entry name" value="HTH_AraC"/>
</dbReference>
<sequence length="198" mass="23699">MSRNITDEQWKAIIENNKEYDDQFFYAVKTTKVFCRPSCKSRVPNYNNVTIFDRAEDALQAGYRPCKRCKPGGYHLPDEEWVWQIETFIKENYTTHLTLRVIAEGCHGSPFHLHRVFKNRKGMTPIEYLQRKRIEKAMKYLLETNWSIRRIGELIGLPNPSHFATLFKKYTKQTPREFRKRKRSEVLIDEHLLWNDKA</sequence>
<evidence type="ECO:0000313" key="14">
    <source>
        <dbReference type="Proteomes" id="UP000245624"/>
    </source>
</evidence>
<evidence type="ECO:0000256" key="5">
    <source>
        <dbReference type="ARBA" id="ARBA00022763"/>
    </source>
</evidence>
<evidence type="ECO:0000256" key="10">
    <source>
        <dbReference type="ARBA" id="ARBA00023163"/>
    </source>
</evidence>
<dbReference type="PROSITE" id="PS00041">
    <property type="entry name" value="HTH_ARAC_FAMILY_1"/>
    <property type="match status" value="1"/>
</dbReference>
<comment type="cofactor">
    <cofactor evidence="1">
        <name>Zn(2+)</name>
        <dbReference type="ChEBI" id="CHEBI:29105"/>
    </cofactor>
</comment>
<keyword evidence="6" id="KW-0862">Zinc</keyword>
<evidence type="ECO:0000256" key="3">
    <source>
        <dbReference type="ARBA" id="ARBA00022679"/>
    </source>
</evidence>
<reference evidence="13 14" key="1">
    <citation type="submission" date="2018-05" db="EMBL/GenBank/DDBJ databases">
        <title>Genomic analysis of Gracilibacillus dipsosauri DD1 reveals novel features of a salt-tolerant amylase.</title>
        <authorList>
            <person name="Deutch C.E."/>
            <person name="Yang S."/>
        </authorList>
    </citation>
    <scope>NUCLEOTIDE SEQUENCE [LARGE SCALE GENOMIC DNA]</scope>
    <source>
        <strain evidence="13 14">DD1</strain>
    </source>
</reference>
<name>A0A317L579_9BACI</name>
<dbReference type="InterPro" id="IPR016220">
    <property type="entry name" value="Me-P-triester_DNA_alkyl-Trfase"/>
</dbReference>
<evidence type="ECO:0000256" key="8">
    <source>
        <dbReference type="ARBA" id="ARBA00023125"/>
    </source>
</evidence>
<dbReference type="Gene3D" id="1.10.10.60">
    <property type="entry name" value="Homeodomain-like"/>
    <property type="match status" value="2"/>
</dbReference>